<dbReference type="STRING" id="85701.BM1374166_01531"/>
<evidence type="ECO:0000313" key="2">
    <source>
        <dbReference type="EMBL" id="PIT69831.1"/>
    </source>
</evidence>
<feature type="domain" description="HTH arsR-type" evidence="1">
    <location>
        <begin position="2"/>
        <end position="101"/>
    </location>
</feature>
<proteinExistence type="predicted"/>
<dbReference type="PROSITE" id="PS50987">
    <property type="entry name" value="HTH_ARSR_2"/>
    <property type="match status" value="1"/>
</dbReference>
<dbReference type="GO" id="GO:0008757">
    <property type="term" value="F:S-adenosylmethionine-dependent methyltransferase activity"/>
    <property type="evidence" value="ECO:0007669"/>
    <property type="project" value="InterPro"/>
</dbReference>
<dbReference type="InterPro" id="IPR029063">
    <property type="entry name" value="SAM-dependent_MTases_sf"/>
</dbReference>
<dbReference type="CDD" id="cd00090">
    <property type="entry name" value="HTH_ARSR"/>
    <property type="match status" value="1"/>
</dbReference>
<evidence type="ECO:0000313" key="3">
    <source>
        <dbReference type="Proteomes" id="UP000229839"/>
    </source>
</evidence>
<comment type="caution">
    <text evidence="2">The sequence shown here is derived from an EMBL/GenBank/DDBJ whole genome shotgun (WGS) entry which is preliminary data.</text>
</comment>
<name>A0A2M6UUG8_9HYPH</name>
<reference evidence="2 3" key="1">
    <citation type="submission" date="2017-06" db="EMBL/GenBank/DDBJ databases">
        <title>Draft genome of Bartonella tribocorum strain L103, isolated from a rodent in Laos.</title>
        <authorList>
            <person name="Hadjadj L."/>
            <person name="Jiyipong T."/>
            <person name="Morand S."/>
            <person name="Diene S.M."/>
            <person name="Rolain J.-M."/>
        </authorList>
    </citation>
    <scope>NUCLEOTIDE SEQUENCE [LARGE SCALE GENOMIC DNA]</scope>
    <source>
        <strain evidence="2 3">L103</strain>
    </source>
</reference>
<accession>A0A2M6UUG8</accession>
<dbReference type="Proteomes" id="UP000229839">
    <property type="component" value="Unassembled WGS sequence"/>
</dbReference>
<dbReference type="SUPFAM" id="SSF53335">
    <property type="entry name" value="S-adenosyl-L-methionine-dependent methyltransferases"/>
    <property type="match status" value="1"/>
</dbReference>
<dbReference type="GO" id="GO:0003700">
    <property type="term" value="F:DNA-binding transcription factor activity"/>
    <property type="evidence" value="ECO:0007669"/>
    <property type="project" value="InterPro"/>
</dbReference>
<dbReference type="Pfam" id="PF08241">
    <property type="entry name" value="Methyltransf_11"/>
    <property type="match status" value="1"/>
</dbReference>
<dbReference type="Gene3D" id="1.10.10.10">
    <property type="entry name" value="Winged helix-like DNA-binding domain superfamily/Winged helix DNA-binding domain"/>
    <property type="match status" value="1"/>
</dbReference>
<dbReference type="RefSeq" id="WP_100128463.1">
    <property type="nucleotide sequence ID" value="NZ_CADDYI010000003.1"/>
</dbReference>
<dbReference type="SMART" id="SM00418">
    <property type="entry name" value="HTH_ARSR"/>
    <property type="match status" value="1"/>
</dbReference>
<dbReference type="AlphaFoldDB" id="A0A2M6UUG8"/>
<dbReference type="Gene3D" id="3.40.50.150">
    <property type="entry name" value="Vaccinia Virus protein VP39"/>
    <property type="match status" value="1"/>
</dbReference>
<dbReference type="InterPro" id="IPR036390">
    <property type="entry name" value="WH_DNA-bd_sf"/>
</dbReference>
<sequence>MKKSASLDATIVLLKAIAEVSHLRVLRLLHHEDLTIPDFIFILDQSQACISRYLYLLYEARLIERYEKGGCLYFKLCHDFWGKDIVMGILSALPKHDVLLAHDLERLKDVKKQRKKTKKKHFLQNVSQWDFLRSSYMADHGVENALLKIVGDKPFQTMLNIGMGGGSILKLFSDLYTHAIEIVLDRDVLHLPVGETTFDLVILHWVLHFLKKPEMVLHEISGVLRPHGRLLIVDFCYHKVESSHSDQAYMGLGFSALQIEQWLKNVGLVLEQTICLTPIQNKNSKECVVTLWLARDPRLLVDDIKDKQIDFA</sequence>
<dbReference type="InterPro" id="IPR001845">
    <property type="entry name" value="HTH_ArsR_DNA-bd_dom"/>
</dbReference>
<dbReference type="SUPFAM" id="SSF46785">
    <property type="entry name" value="Winged helix' DNA-binding domain"/>
    <property type="match status" value="1"/>
</dbReference>
<evidence type="ECO:0000259" key="1">
    <source>
        <dbReference type="PROSITE" id="PS50987"/>
    </source>
</evidence>
<dbReference type="InterPro" id="IPR011991">
    <property type="entry name" value="ArsR-like_HTH"/>
</dbReference>
<dbReference type="InterPro" id="IPR036388">
    <property type="entry name" value="WH-like_DNA-bd_sf"/>
</dbReference>
<dbReference type="OrthoDB" id="9789575at2"/>
<organism evidence="2 3">
    <name type="scientific">Bartonella tribocorum</name>
    <dbReference type="NCBI Taxonomy" id="85701"/>
    <lineage>
        <taxon>Bacteria</taxon>
        <taxon>Pseudomonadati</taxon>
        <taxon>Pseudomonadota</taxon>
        <taxon>Alphaproteobacteria</taxon>
        <taxon>Hyphomicrobiales</taxon>
        <taxon>Bartonellaceae</taxon>
        <taxon>Bartonella</taxon>
    </lineage>
</organism>
<gene>
    <name evidence="2" type="ORF">CER18_02120</name>
</gene>
<dbReference type="InterPro" id="IPR013216">
    <property type="entry name" value="Methyltransf_11"/>
</dbReference>
<protein>
    <recommendedName>
        <fullName evidence="1">HTH arsR-type domain-containing protein</fullName>
    </recommendedName>
</protein>
<dbReference type="EMBL" id="NJGE01000003">
    <property type="protein sequence ID" value="PIT69831.1"/>
    <property type="molecule type" value="Genomic_DNA"/>
</dbReference>